<protein>
    <submittedName>
        <fullName evidence="3">Uncharacterized protein</fullName>
    </submittedName>
</protein>
<dbReference type="RefSeq" id="WP_088750080.1">
    <property type="nucleotide sequence ID" value="NZ_NJGU01000001.1"/>
</dbReference>
<comment type="caution">
    <text evidence="3">The sequence shown here is derived from an EMBL/GenBank/DDBJ whole genome shotgun (WGS) entry which is preliminary data.</text>
</comment>
<organism evidence="3 4">
    <name type="scientific">Herbaspirillum robiniae</name>
    <dbReference type="NCBI Taxonomy" id="2014887"/>
    <lineage>
        <taxon>Bacteria</taxon>
        <taxon>Pseudomonadati</taxon>
        <taxon>Pseudomonadota</taxon>
        <taxon>Betaproteobacteria</taxon>
        <taxon>Burkholderiales</taxon>
        <taxon>Oxalobacteraceae</taxon>
        <taxon>Herbaspirillum</taxon>
    </lineage>
</organism>
<dbReference type="Proteomes" id="UP000197596">
    <property type="component" value="Unassembled WGS sequence"/>
</dbReference>
<evidence type="ECO:0000256" key="2">
    <source>
        <dbReference type="SAM" id="SignalP"/>
    </source>
</evidence>
<feature type="chain" id="PRO_5012038074" evidence="2">
    <location>
        <begin position="19"/>
        <end position="175"/>
    </location>
</feature>
<sequence length="175" mass="19747">MSARLIPFIRRCAATAGALVAAVAMLGCDRNGNPIEEFGLDKLQKGVSSEADVRGVMGQPDTVWDDGNGAHTLEYPKGPEGIRTWMFAIGASGTLIDYRQVLTQEHFDTIRPGMSADEVRRQFGRPRSVVQFARKNEEVWDWKYRYVHEDRLFNVHFDMATKQVVRMTISEMSGH</sequence>
<feature type="signal peptide" evidence="2">
    <location>
        <begin position="1"/>
        <end position="18"/>
    </location>
</feature>
<dbReference type="EMBL" id="NJGU01000001">
    <property type="protein sequence ID" value="OWY31225.1"/>
    <property type="molecule type" value="Genomic_DNA"/>
</dbReference>
<dbReference type="GO" id="GO:0019867">
    <property type="term" value="C:outer membrane"/>
    <property type="evidence" value="ECO:0007669"/>
    <property type="project" value="InterPro"/>
</dbReference>
<evidence type="ECO:0000256" key="1">
    <source>
        <dbReference type="ARBA" id="ARBA00022729"/>
    </source>
</evidence>
<keyword evidence="1 2" id="KW-0732">Signal</keyword>
<dbReference type="Gene3D" id="3.30.1450.10">
    <property type="match status" value="1"/>
</dbReference>
<evidence type="ECO:0000313" key="3">
    <source>
        <dbReference type="EMBL" id="OWY31225.1"/>
    </source>
</evidence>
<dbReference type="PROSITE" id="PS51257">
    <property type="entry name" value="PROKAR_LIPOPROTEIN"/>
    <property type="match status" value="1"/>
</dbReference>
<gene>
    <name evidence="3" type="ORF">CEJ42_04040</name>
</gene>
<dbReference type="AlphaFoldDB" id="A0A246WVZ2"/>
<name>A0A246WVZ2_9BURK</name>
<accession>A0A246WVZ2</accession>
<dbReference type="InterPro" id="IPR037873">
    <property type="entry name" value="BamE-like"/>
</dbReference>
<evidence type="ECO:0000313" key="4">
    <source>
        <dbReference type="Proteomes" id="UP000197596"/>
    </source>
</evidence>
<reference evidence="3 4" key="1">
    <citation type="submission" date="2017-06" db="EMBL/GenBank/DDBJ databases">
        <title>Herbaspirillum phytohormonus sp. nov., isolated from the root nodule of Robinia pseudoacacia in lead-zinc mine.</title>
        <authorList>
            <person name="Fan M."/>
            <person name="Lin Y."/>
        </authorList>
    </citation>
    <scope>NUCLEOTIDE SEQUENCE [LARGE SCALE GENOMIC DNA]</scope>
    <source>
        <strain evidence="3 4">HZ10</strain>
    </source>
</reference>
<proteinExistence type="predicted"/>